<gene>
    <name evidence="10" type="ORF">BDZ83DRAFT_795387</name>
</gene>
<proteinExistence type="inferred from homology"/>
<keyword evidence="2" id="KW-0813">Transport</keyword>
<dbReference type="InterPro" id="IPR020846">
    <property type="entry name" value="MFS_dom"/>
</dbReference>
<protein>
    <submittedName>
        <fullName evidence="10">Major facilitator superfamily transporter</fullName>
    </submittedName>
</protein>
<feature type="transmembrane region" description="Helical" evidence="8">
    <location>
        <begin position="162"/>
        <end position="183"/>
    </location>
</feature>
<evidence type="ECO:0000256" key="7">
    <source>
        <dbReference type="SAM" id="MobiDB-lite"/>
    </source>
</evidence>
<comment type="similarity">
    <text evidence="6">Belongs to the major facilitator superfamily. Allantoate permease family.</text>
</comment>
<dbReference type="PANTHER" id="PTHR43791:SF73">
    <property type="entry name" value="TRANSPORTER, PUTATIVE-RELATED"/>
    <property type="match status" value="1"/>
</dbReference>
<dbReference type="GO" id="GO:0022857">
    <property type="term" value="F:transmembrane transporter activity"/>
    <property type="evidence" value="ECO:0007669"/>
    <property type="project" value="InterPro"/>
</dbReference>
<accession>A0AAD8UGF0</accession>
<feature type="transmembrane region" description="Helical" evidence="8">
    <location>
        <begin position="330"/>
        <end position="351"/>
    </location>
</feature>
<evidence type="ECO:0000256" key="2">
    <source>
        <dbReference type="ARBA" id="ARBA00022448"/>
    </source>
</evidence>
<reference evidence="10" key="1">
    <citation type="submission" date="2021-12" db="EMBL/GenBank/DDBJ databases">
        <title>Comparative genomics, transcriptomics and evolutionary studies reveal genomic signatures of adaptation to plant cell wall in hemibiotrophic fungi.</title>
        <authorList>
            <consortium name="DOE Joint Genome Institute"/>
            <person name="Baroncelli R."/>
            <person name="Diaz J.F."/>
            <person name="Benocci T."/>
            <person name="Peng M."/>
            <person name="Battaglia E."/>
            <person name="Haridas S."/>
            <person name="Andreopoulos W."/>
            <person name="Labutti K."/>
            <person name="Pangilinan J."/>
            <person name="Floch G.L."/>
            <person name="Makela M.R."/>
            <person name="Henrissat B."/>
            <person name="Grigoriev I.V."/>
            <person name="Crouch J.A."/>
            <person name="De Vries R.P."/>
            <person name="Sukno S.A."/>
            <person name="Thon M.R."/>
        </authorList>
    </citation>
    <scope>NUCLEOTIDE SEQUENCE</scope>
    <source>
        <strain evidence="10">CBS 112980</strain>
    </source>
</reference>
<dbReference type="PANTHER" id="PTHR43791">
    <property type="entry name" value="PERMEASE-RELATED"/>
    <property type="match status" value="1"/>
</dbReference>
<dbReference type="GO" id="GO:0016020">
    <property type="term" value="C:membrane"/>
    <property type="evidence" value="ECO:0007669"/>
    <property type="project" value="UniProtKB-SubCell"/>
</dbReference>
<dbReference type="GeneID" id="85399741"/>
<evidence type="ECO:0000256" key="1">
    <source>
        <dbReference type="ARBA" id="ARBA00004141"/>
    </source>
</evidence>
<evidence type="ECO:0000313" key="11">
    <source>
        <dbReference type="Proteomes" id="UP001244207"/>
    </source>
</evidence>
<evidence type="ECO:0000259" key="9">
    <source>
        <dbReference type="PROSITE" id="PS50850"/>
    </source>
</evidence>
<organism evidence="10 11">
    <name type="scientific">Glomerella acutata</name>
    <name type="common">Colletotrichum acutatum</name>
    <dbReference type="NCBI Taxonomy" id="27357"/>
    <lineage>
        <taxon>Eukaryota</taxon>
        <taxon>Fungi</taxon>
        <taxon>Dikarya</taxon>
        <taxon>Ascomycota</taxon>
        <taxon>Pezizomycotina</taxon>
        <taxon>Sordariomycetes</taxon>
        <taxon>Hypocreomycetidae</taxon>
        <taxon>Glomerellales</taxon>
        <taxon>Glomerellaceae</taxon>
        <taxon>Colletotrichum</taxon>
        <taxon>Colletotrichum acutatum species complex</taxon>
    </lineage>
</organism>
<dbReference type="InterPro" id="IPR011701">
    <property type="entry name" value="MFS"/>
</dbReference>
<feature type="transmembrane region" description="Helical" evidence="8">
    <location>
        <begin position="388"/>
        <end position="408"/>
    </location>
</feature>
<comment type="caution">
    <text evidence="10">The sequence shown here is derived from an EMBL/GenBank/DDBJ whole genome shotgun (WGS) entry which is preliminary data.</text>
</comment>
<evidence type="ECO:0000256" key="6">
    <source>
        <dbReference type="ARBA" id="ARBA00037968"/>
    </source>
</evidence>
<feature type="transmembrane region" description="Helical" evidence="8">
    <location>
        <begin position="226"/>
        <end position="246"/>
    </location>
</feature>
<feature type="transmembrane region" description="Helical" evidence="8">
    <location>
        <begin position="358"/>
        <end position="376"/>
    </location>
</feature>
<dbReference type="PROSITE" id="PS50850">
    <property type="entry name" value="MFS"/>
    <property type="match status" value="1"/>
</dbReference>
<evidence type="ECO:0000256" key="3">
    <source>
        <dbReference type="ARBA" id="ARBA00022692"/>
    </source>
</evidence>
<feature type="region of interest" description="Disordered" evidence="7">
    <location>
        <begin position="1"/>
        <end position="28"/>
    </location>
</feature>
<feature type="transmembrane region" description="Helical" evidence="8">
    <location>
        <begin position="195"/>
        <end position="214"/>
    </location>
</feature>
<keyword evidence="5 8" id="KW-0472">Membrane</keyword>
<feature type="domain" description="Major facilitator superfamily (MFS) profile" evidence="9">
    <location>
        <begin position="66"/>
        <end position="477"/>
    </location>
</feature>
<dbReference type="FunFam" id="1.20.1250.20:FF:000064">
    <property type="entry name" value="MFS allantoate transporter"/>
    <property type="match status" value="1"/>
</dbReference>
<dbReference type="RefSeq" id="XP_060361056.1">
    <property type="nucleotide sequence ID" value="XM_060515843.1"/>
</dbReference>
<evidence type="ECO:0000256" key="4">
    <source>
        <dbReference type="ARBA" id="ARBA00022989"/>
    </source>
</evidence>
<sequence>MASQTPAEERAGGPAIDSIEPVPEPSAPANTVQEKAAKFLAEHGGGDTTFTYEEEQAVLKRINFRILPLILGAYFFQQMDKSSLSYVSIFGIKEDAHLVGKQYSWLGSILYIAQLVMQPVAAWILVKLPNGKVIAAAIFLWGSSLAIMSSCTDFKSLLGLRFMLGSFEAMIAPSCLAVTTTWWRRSEQTLVTSSWNAMNGVTFIVGSLFTYGLGHINSDKLYKYQIIFLFCGLLTVTYSAVVLIFMPDSPMSAKYLTEREKVIAVERLRANQMGIQSGVWRWDHVWETFLDLKTWCWFILIIAISIASGGISTFGNLIVQSFGYSSFTTILFNIPFGAIQIIAIMGSGWIATRIQKKGIVIAGVAIIPAIGTVLMLTVPREHKGVLLFGYYLVSALAAITPLIFTWQAQNTAGDTKKKTTSAVVFIGMCTGNIIGPLLYSVDDAPVYRPGLISNLIMFVLVAVMGALIPLYLKYLNVQHAKRREALGKSTLIVDESMMRNKDKQEGKAVEIEEDPQHQSRAIEEDHGLQDMTDLKNEDFIFVY</sequence>
<dbReference type="AlphaFoldDB" id="A0AAD8UGF0"/>
<comment type="subcellular location">
    <subcellularLocation>
        <location evidence="1">Membrane</location>
        <topology evidence="1">Multi-pass membrane protein</topology>
    </subcellularLocation>
</comment>
<feature type="transmembrane region" description="Helical" evidence="8">
    <location>
        <begin position="295"/>
        <end position="318"/>
    </location>
</feature>
<dbReference type="EMBL" id="JAHMHS010000104">
    <property type="protein sequence ID" value="KAK1718056.1"/>
    <property type="molecule type" value="Genomic_DNA"/>
</dbReference>
<dbReference type="Gene3D" id="1.20.1250.20">
    <property type="entry name" value="MFS general substrate transporter like domains"/>
    <property type="match status" value="2"/>
</dbReference>
<evidence type="ECO:0000313" key="10">
    <source>
        <dbReference type="EMBL" id="KAK1718056.1"/>
    </source>
</evidence>
<keyword evidence="4 8" id="KW-1133">Transmembrane helix</keyword>
<evidence type="ECO:0000256" key="8">
    <source>
        <dbReference type="SAM" id="Phobius"/>
    </source>
</evidence>
<dbReference type="Proteomes" id="UP001244207">
    <property type="component" value="Unassembled WGS sequence"/>
</dbReference>
<dbReference type="Pfam" id="PF07690">
    <property type="entry name" value="MFS_1"/>
    <property type="match status" value="1"/>
</dbReference>
<dbReference type="SUPFAM" id="SSF103473">
    <property type="entry name" value="MFS general substrate transporter"/>
    <property type="match status" value="1"/>
</dbReference>
<keyword evidence="3 8" id="KW-0812">Transmembrane</keyword>
<evidence type="ECO:0000256" key="5">
    <source>
        <dbReference type="ARBA" id="ARBA00023136"/>
    </source>
</evidence>
<dbReference type="InterPro" id="IPR036259">
    <property type="entry name" value="MFS_trans_sf"/>
</dbReference>
<feature type="transmembrane region" description="Helical" evidence="8">
    <location>
        <begin position="420"/>
        <end position="439"/>
    </location>
</feature>
<name>A0AAD8UGF0_GLOAC</name>
<feature type="transmembrane region" description="Helical" evidence="8">
    <location>
        <begin position="451"/>
        <end position="472"/>
    </location>
</feature>
<keyword evidence="11" id="KW-1185">Reference proteome</keyword>